<dbReference type="Pfam" id="PF01361">
    <property type="entry name" value="Tautomerase"/>
    <property type="match status" value="1"/>
</dbReference>
<accession>A0A095TRI8</accession>
<gene>
    <name evidence="4" type="ORF">HA49_02565</name>
</gene>
<dbReference type="PIRSF" id="PIRSF037799">
    <property type="entry name" value="Tautomer_YdcE_prd"/>
    <property type="match status" value="1"/>
</dbReference>
<sequence length="76" mass="8825">MPHIEIKAFPRELTDEQETALSRALTEVLEQHMQSKESAVSIALKYIPQAEWKARVWDTQIAPEMDELIKKPGYKM</sequence>
<comment type="caution">
    <text evidence="4">The sequence shown here is derived from an EMBL/GenBank/DDBJ whole genome shotgun (WGS) entry which is preliminary data.</text>
</comment>
<protein>
    <recommendedName>
        <fullName evidence="3">4-oxalocrotonate tautomerase-like domain-containing protein</fullName>
    </recommendedName>
</protein>
<dbReference type="SUPFAM" id="SSF55331">
    <property type="entry name" value="Tautomerase/MIF"/>
    <property type="match status" value="1"/>
</dbReference>
<dbReference type="Gene3D" id="3.30.429.10">
    <property type="entry name" value="Macrophage Migration Inhibitory Factor"/>
    <property type="match status" value="1"/>
</dbReference>
<evidence type="ECO:0000256" key="1">
    <source>
        <dbReference type="ARBA" id="ARBA00023235"/>
    </source>
</evidence>
<evidence type="ECO:0000256" key="2">
    <source>
        <dbReference type="PIRSR" id="PIRSR037799-1"/>
    </source>
</evidence>
<reference evidence="4" key="1">
    <citation type="submission" date="2014-12" db="EMBL/GenBank/DDBJ databases">
        <title>The draft genome of the Tatumella morbirosei type strain, LMG23360T isolated from pineapple rot.</title>
        <authorList>
            <person name="Smits T.H."/>
            <person name="Palmer M."/>
            <person name="Venter S.N."/>
            <person name="Duffy B."/>
            <person name="Steenkamp E.T."/>
            <person name="Chan W.Y."/>
            <person name="Coutinho T.A."/>
            <person name="Coetzee M.P."/>
            <person name="De Maayer P."/>
        </authorList>
    </citation>
    <scope>NUCLEOTIDE SEQUENCE [LARGE SCALE GENOMIC DNA]</scope>
    <source>
        <strain evidence="4">LMG 23360</strain>
    </source>
</reference>
<keyword evidence="5" id="KW-1185">Reference proteome</keyword>
<dbReference type="OrthoDB" id="3395834at2"/>
<dbReference type="GO" id="GO:0016862">
    <property type="term" value="F:intramolecular oxidoreductase activity, interconverting keto- and enol-groups"/>
    <property type="evidence" value="ECO:0007669"/>
    <property type="project" value="InterPro"/>
</dbReference>
<organism evidence="4 5">
    <name type="scientific">Tatumella morbirosei</name>
    <dbReference type="NCBI Taxonomy" id="642227"/>
    <lineage>
        <taxon>Bacteria</taxon>
        <taxon>Pseudomonadati</taxon>
        <taxon>Pseudomonadota</taxon>
        <taxon>Gammaproteobacteria</taxon>
        <taxon>Enterobacterales</taxon>
        <taxon>Erwiniaceae</taxon>
        <taxon>Tatumella</taxon>
    </lineage>
</organism>
<feature type="active site" description="Proton acceptor; via imino nitrogen" evidence="2">
    <location>
        <position position="2"/>
    </location>
</feature>
<keyword evidence="1" id="KW-0413">Isomerase</keyword>
<dbReference type="NCBIfam" id="NF002324">
    <property type="entry name" value="PRK01271.1"/>
    <property type="match status" value="1"/>
</dbReference>
<proteinExistence type="predicted"/>
<dbReference type="eggNOG" id="COG1942">
    <property type="taxonomic scope" value="Bacteria"/>
</dbReference>
<dbReference type="STRING" id="642227.HA49_02565"/>
<dbReference type="InterPro" id="IPR014347">
    <property type="entry name" value="Tautomerase/MIF_sf"/>
</dbReference>
<evidence type="ECO:0000313" key="5">
    <source>
        <dbReference type="Proteomes" id="UP000029577"/>
    </source>
</evidence>
<evidence type="ECO:0000313" key="4">
    <source>
        <dbReference type="EMBL" id="KGD79481.1"/>
    </source>
</evidence>
<dbReference type="AlphaFoldDB" id="A0A095TRI8"/>
<dbReference type="GO" id="GO:0005737">
    <property type="term" value="C:cytoplasm"/>
    <property type="evidence" value="ECO:0007669"/>
    <property type="project" value="InterPro"/>
</dbReference>
<dbReference type="InterPro" id="IPR017284">
    <property type="entry name" value="Tautomerase_PptA"/>
</dbReference>
<dbReference type="InterPro" id="IPR004370">
    <property type="entry name" value="4-OT-like_dom"/>
</dbReference>
<feature type="domain" description="4-oxalocrotonate tautomerase-like" evidence="3">
    <location>
        <begin position="2"/>
        <end position="52"/>
    </location>
</feature>
<evidence type="ECO:0000259" key="3">
    <source>
        <dbReference type="Pfam" id="PF01361"/>
    </source>
</evidence>
<dbReference type="Proteomes" id="UP000029577">
    <property type="component" value="Unassembled WGS sequence"/>
</dbReference>
<name>A0A095TRI8_9GAMM</name>
<dbReference type="EMBL" id="JPKR02000005">
    <property type="protein sequence ID" value="KGD79481.1"/>
    <property type="molecule type" value="Genomic_DNA"/>
</dbReference>
<dbReference type="RefSeq" id="WP_038016433.1">
    <property type="nucleotide sequence ID" value="NZ_JPKR02000005.1"/>
</dbReference>